<proteinExistence type="predicted"/>
<evidence type="ECO:0000313" key="1">
    <source>
        <dbReference type="EMBL" id="SUW65719.1"/>
    </source>
</evidence>
<protein>
    <submittedName>
        <fullName evidence="1">Uncharacterized protein</fullName>
    </submittedName>
</protein>
<sequence length="35" mass="4065">MITDITNHKNDAAPEWDIKECDYNISLLGQKVYKP</sequence>
<accession>A0A381CEE9</accession>
<dbReference type="EMBL" id="UIGI01000001">
    <property type="protein sequence ID" value="SUW65719.1"/>
    <property type="molecule type" value="Genomic_DNA"/>
</dbReference>
<name>A0A381CEE9_9ENTR</name>
<evidence type="ECO:0000313" key="2">
    <source>
        <dbReference type="Proteomes" id="UP000255528"/>
    </source>
</evidence>
<reference evidence="1 2" key="1">
    <citation type="submission" date="2018-06" db="EMBL/GenBank/DDBJ databases">
        <authorList>
            <consortium name="Pathogen Informatics"/>
            <person name="Doyle S."/>
        </authorList>
    </citation>
    <scope>NUCLEOTIDE SEQUENCE [LARGE SCALE GENOMIC DNA]</scope>
    <source>
        <strain evidence="1 2">NCTC12119</strain>
    </source>
</reference>
<dbReference type="Proteomes" id="UP000255528">
    <property type="component" value="Unassembled WGS sequence"/>
</dbReference>
<organism evidence="1 2">
    <name type="scientific">Buttiauxella agrestis</name>
    <dbReference type="NCBI Taxonomy" id="82977"/>
    <lineage>
        <taxon>Bacteria</taxon>
        <taxon>Pseudomonadati</taxon>
        <taxon>Pseudomonadota</taxon>
        <taxon>Gammaproteobacteria</taxon>
        <taxon>Enterobacterales</taxon>
        <taxon>Enterobacteriaceae</taxon>
        <taxon>Buttiauxella</taxon>
    </lineage>
</organism>
<dbReference type="AlphaFoldDB" id="A0A381CEE9"/>
<gene>
    <name evidence="1" type="ORF">NCTC12119_04280</name>
</gene>